<feature type="transmembrane region" description="Helical" evidence="2">
    <location>
        <begin position="48"/>
        <end position="66"/>
    </location>
</feature>
<sequence>MAAEVTASRRRATGRTLLIVSALGAAGFAGWSLAQLQLTTPETFLSEAWHAFGLIVFAGLFALVAWRPRAYPGLMELTIVHSIGMFVLAFTNQDAEGATATMILHGLLALALLIAYVVLGCIKAWGHQPAAQPSPTRTGTTRDAATRSSSTSNSPTREPAGTKGSAAQGTPNREPAGTPRGIDRTPEAPTQPAAAAPRSAPGSEPRPQQAQPTKPMPRELPEDRPLS</sequence>
<feature type="compositionally biased region" description="Low complexity" evidence="1">
    <location>
        <begin position="187"/>
        <end position="207"/>
    </location>
</feature>
<evidence type="ECO:0000313" key="4">
    <source>
        <dbReference type="Proteomes" id="UP000238217"/>
    </source>
</evidence>
<feature type="region of interest" description="Disordered" evidence="1">
    <location>
        <begin position="127"/>
        <end position="227"/>
    </location>
</feature>
<protein>
    <submittedName>
        <fullName evidence="3">Uncharacterized protein</fullName>
    </submittedName>
</protein>
<gene>
    <name evidence="3" type="ORF">BCL67_104152</name>
</gene>
<dbReference type="OrthoDB" id="3692345at2"/>
<keyword evidence="2" id="KW-0812">Transmembrane</keyword>
<accession>A0A2T0YQW0</accession>
<feature type="transmembrane region" description="Helical" evidence="2">
    <location>
        <begin position="17"/>
        <end position="36"/>
    </location>
</feature>
<evidence type="ECO:0000256" key="2">
    <source>
        <dbReference type="SAM" id="Phobius"/>
    </source>
</evidence>
<dbReference type="AlphaFoldDB" id="A0A2T0YQW0"/>
<keyword evidence="4" id="KW-1185">Reference proteome</keyword>
<evidence type="ECO:0000313" key="3">
    <source>
        <dbReference type="EMBL" id="PRZ17802.1"/>
    </source>
</evidence>
<reference evidence="3 4" key="1">
    <citation type="submission" date="2018-03" db="EMBL/GenBank/DDBJ databases">
        <title>Comparative analysis of microorganisms from saline springs in Andes Mountain Range, Colombia.</title>
        <authorList>
            <person name="Rubin E."/>
        </authorList>
    </citation>
    <scope>NUCLEOTIDE SEQUENCE [LARGE SCALE GENOMIC DNA]</scope>
    <source>
        <strain evidence="3 4">CG 35</strain>
    </source>
</reference>
<organism evidence="3 4">
    <name type="scientific">Nesterenkonia sandarakina</name>
    <dbReference type="NCBI Taxonomy" id="272918"/>
    <lineage>
        <taxon>Bacteria</taxon>
        <taxon>Bacillati</taxon>
        <taxon>Actinomycetota</taxon>
        <taxon>Actinomycetes</taxon>
        <taxon>Micrococcales</taxon>
        <taxon>Micrococcaceae</taxon>
        <taxon>Nesterenkonia</taxon>
    </lineage>
</organism>
<evidence type="ECO:0000256" key="1">
    <source>
        <dbReference type="SAM" id="MobiDB-lite"/>
    </source>
</evidence>
<proteinExistence type="predicted"/>
<keyword evidence="2" id="KW-0472">Membrane</keyword>
<dbReference type="EMBL" id="PVTY01000004">
    <property type="protein sequence ID" value="PRZ17802.1"/>
    <property type="molecule type" value="Genomic_DNA"/>
</dbReference>
<name>A0A2T0YQW0_9MICC</name>
<feature type="compositionally biased region" description="Basic and acidic residues" evidence="1">
    <location>
        <begin position="216"/>
        <end position="227"/>
    </location>
</feature>
<feature type="transmembrane region" description="Helical" evidence="2">
    <location>
        <begin position="73"/>
        <end position="90"/>
    </location>
</feature>
<keyword evidence="2" id="KW-1133">Transmembrane helix</keyword>
<dbReference type="RefSeq" id="WP_106122270.1">
    <property type="nucleotide sequence ID" value="NZ_PVTY01000004.1"/>
</dbReference>
<feature type="transmembrane region" description="Helical" evidence="2">
    <location>
        <begin position="102"/>
        <end position="122"/>
    </location>
</feature>
<dbReference type="Proteomes" id="UP000238217">
    <property type="component" value="Unassembled WGS sequence"/>
</dbReference>
<comment type="caution">
    <text evidence="3">The sequence shown here is derived from an EMBL/GenBank/DDBJ whole genome shotgun (WGS) entry which is preliminary data.</text>
</comment>
<feature type="compositionally biased region" description="Low complexity" evidence="1">
    <location>
        <begin position="136"/>
        <end position="157"/>
    </location>
</feature>